<keyword evidence="2" id="KW-1003">Cell membrane</keyword>
<dbReference type="InterPro" id="IPR038731">
    <property type="entry name" value="RgtA/B/C-like"/>
</dbReference>
<reference evidence="10 11" key="1">
    <citation type="journal article" date="2016" name="Nat. Commun.">
        <title>Thousands of microbial genomes shed light on interconnected biogeochemical processes in an aquifer system.</title>
        <authorList>
            <person name="Anantharaman K."/>
            <person name="Brown C.T."/>
            <person name="Hug L.A."/>
            <person name="Sharon I."/>
            <person name="Castelle C.J."/>
            <person name="Probst A.J."/>
            <person name="Thomas B.C."/>
            <person name="Singh A."/>
            <person name="Wilkins M.J."/>
            <person name="Karaoz U."/>
            <person name="Brodie E.L."/>
            <person name="Williams K.H."/>
            <person name="Hubbard S.S."/>
            <person name="Banfield J.F."/>
        </authorList>
    </citation>
    <scope>NUCLEOTIDE SEQUENCE [LARGE SCALE GENOMIC DNA]</scope>
</reference>
<feature type="transmembrane region" description="Helical" evidence="8">
    <location>
        <begin position="145"/>
        <end position="162"/>
    </location>
</feature>
<evidence type="ECO:0000256" key="7">
    <source>
        <dbReference type="ARBA" id="ARBA00023136"/>
    </source>
</evidence>
<proteinExistence type="predicted"/>
<gene>
    <name evidence="10" type="ORF">A2713_01965</name>
</gene>
<keyword evidence="4" id="KW-0808">Transferase</keyword>
<dbReference type="Proteomes" id="UP000176444">
    <property type="component" value="Unassembled WGS sequence"/>
</dbReference>
<sequence length="369" mass="42720">MKIIESPYFFISVLVILNLVIAFSLLPYPLKLNGDAPTYLAAMKFLQGREYDKADYDENMEVFLKTRILTTPLMLYSSIALGKLAGGEYNGMLLVNIVFYFLIIFIFYKLVYLIYQSHRTAFCGAVLFFTNYAMINYGVTYRTDIGGWFFFLLTTLLAVKFFNNPNNKKNYYLAILSASIGVLFKEYGALGMIPLGILILFLPENFLNRMKKILKAAVLFLIIPGFYHLFIYWRLGFSYLNWYGFSFKEVINNPAAPGIDWSFLLLIKILGWLFLAGWPIFIFGLYQEYRNFNKERAKILLAILPASVSFLAWPGLTQRIAFILVPWLAMISGYGLSRLKKKYLIAIILIIYVLINYLTRPWLMEIINI</sequence>
<evidence type="ECO:0000256" key="2">
    <source>
        <dbReference type="ARBA" id="ARBA00022475"/>
    </source>
</evidence>
<evidence type="ECO:0000256" key="3">
    <source>
        <dbReference type="ARBA" id="ARBA00022676"/>
    </source>
</evidence>
<feature type="transmembrane region" description="Helical" evidence="8">
    <location>
        <begin position="261"/>
        <end position="285"/>
    </location>
</feature>
<dbReference type="Pfam" id="PF13231">
    <property type="entry name" value="PMT_2"/>
    <property type="match status" value="1"/>
</dbReference>
<feature type="transmembrane region" description="Helical" evidence="8">
    <location>
        <begin position="297"/>
        <end position="314"/>
    </location>
</feature>
<name>A0A1F4UQ72_UNCKA</name>
<accession>A0A1F4UQ72</accession>
<organism evidence="10 11">
    <name type="scientific">candidate division WWE3 bacterium RIFCSPHIGHO2_01_FULL_35_17</name>
    <dbReference type="NCBI Taxonomy" id="1802614"/>
    <lineage>
        <taxon>Bacteria</taxon>
        <taxon>Katanobacteria</taxon>
    </lineage>
</organism>
<evidence type="ECO:0000259" key="9">
    <source>
        <dbReference type="Pfam" id="PF13231"/>
    </source>
</evidence>
<keyword evidence="3" id="KW-0328">Glycosyltransferase</keyword>
<feature type="transmembrane region" description="Helical" evidence="8">
    <location>
        <begin position="343"/>
        <end position="363"/>
    </location>
</feature>
<dbReference type="EMBL" id="MEUX01000022">
    <property type="protein sequence ID" value="OGC47108.1"/>
    <property type="molecule type" value="Genomic_DNA"/>
</dbReference>
<feature type="transmembrane region" description="Helical" evidence="8">
    <location>
        <begin position="121"/>
        <end position="138"/>
    </location>
</feature>
<dbReference type="PANTHER" id="PTHR33908:SF11">
    <property type="entry name" value="MEMBRANE PROTEIN"/>
    <property type="match status" value="1"/>
</dbReference>
<feature type="domain" description="Glycosyltransferase RgtA/B/C/D-like" evidence="9">
    <location>
        <begin position="79"/>
        <end position="223"/>
    </location>
</feature>
<comment type="caution">
    <text evidence="10">The sequence shown here is derived from an EMBL/GenBank/DDBJ whole genome shotgun (WGS) entry which is preliminary data.</text>
</comment>
<dbReference type="GO" id="GO:0009103">
    <property type="term" value="P:lipopolysaccharide biosynthetic process"/>
    <property type="evidence" value="ECO:0007669"/>
    <property type="project" value="UniProtKB-ARBA"/>
</dbReference>
<evidence type="ECO:0000256" key="5">
    <source>
        <dbReference type="ARBA" id="ARBA00022692"/>
    </source>
</evidence>
<feature type="transmembrane region" description="Helical" evidence="8">
    <location>
        <begin position="7"/>
        <end position="30"/>
    </location>
</feature>
<evidence type="ECO:0000256" key="8">
    <source>
        <dbReference type="SAM" id="Phobius"/>
    </source>
</evidence>
<evidence type="ECO:0000256" key="1">
    <source>
        <dbReference type="ARBA" id="ARBA00004651"/>
    </source>
</evidence>
<dbReference type="AlphaFoldDB" id="A0A1F4UQ72"/>
<evidence type="ECO:0000313" key="11">
    <source>
        <dbReference type="Proteomes" id="UP000176444"/>
    </source>
</evidence>
<evidence type="ECO:0000256" key="6">
    <source>
        <dbReference type="ARBA" id="ARBA00022989"/>
    </source>
</evidence>
<dbReference type="PANTHER" id="PTHR33908">
    <property type="entry name" value="MANNOSYLTRANSFERASE YKCB-RELATED"/>
    <property type="match status" value="1"/>
</dbReference>
<evidence type="ECO:0000313" key="10">
    <source>
        <dbReference type="EMBL" id="OGC47108.1"/>
    </source>
</evidence>
<feature type="transmembrane region" description="Helical" evidence="8">
    <location>
        <begin position="93"/>
        <end position="115"/>
    </location>
</feature>
<keyword evidence="5 8" id="KW-0812">Transmembrane</keyword>
<evidence type="ECO:0000256" key="4">
    <source>
        <dbReference type="ARBA" id="ARBA00022679"/>
    </source>
</evidence>
<feature type="transmembrane region" description="Helical" evidence="8">
    <location>
        <begin position="213"/>
        <end position="233"/>
    </location>
</feature>
<keyword evidence="7 8" id="KW-0472">Membrane</keyword>
<dbReference type="GO" id="GO:0016763">
    <property type="term" value="F:pentosyltransferase activity"/>
    <property type="evidence" value="ECO:0007669"/>
    <property type="project" value="TreeGrafter"/>
</dbReference>
<keyword evidence="6 8" id="KW-1133">Transmembrane helix</keyword>
<protein>
    <recommendedName>
        <fullName evidence="9">Glycosyltransferase RgtA/B/C/D-like domain-containing protein</fullName>
    </recommendedName>
</protein>
<comment type="subcellular location">
    <subcellularLocation>
        <location evidence="1">Cell membrane</location>
        <topology evidence="1">Multi-pass membrane protein</topology>
    </subcellularLocation>
</comment>
<dbReference type="GO" id="GO:0005886">
    <property type="term" value="C:plasma membrane"/>
    <property type="evidence" value="ECO:0007669"/>
    <property type="project" value="UniProtKB-SubCell"/>
</dbReference>
<feature type="transmembrane region" description="Helical" evidence="8">
    <location>
        <begin position="320"/>
        <end position="336"/>
    </location>
</feature>
<dbReference type="InterPro" id="IPR050297">
    <property type="entry name" value="LipidA_mod_glycosyltrf_83"/>
</dbReference>